<dbReference type="Proteomes" id="UP000006327">
    <property type="component" value="Unassembled WGS sequence"/>
</dbReference>
<dbReference type="Gene3D" id="3.10.180.10">
    <property type="entry name" value="2,3-Dihydroxybiphenyl 1,2-Dioxygenase, domain 1"/>
    <property type="match status" value="1"/>
</dbReference>
<evidence type="ECO:0000313" key="3">
    <source>
        <dbReference type="Proteomes" id="UP000006327"/>
    </source>
</evidence>
<evidence type="ECO:0000313" key="2">
    <source>
        <dbReference type="EMBL" id="GAC21010.1"/>
    </source>
</evidence>
<accession>K6ZC48</accession>
<dbReference type="Pfam" id="PF18029">
    <property type="entry name" value="Glyoxalase_6"/>
    <property type="match status" value="1"/>
</dbReference>
<feature type="domain" description="Glyoxalase-like" evidence="1">
    <location>
        <begin position="50"/>
        <end position="159"/>
    </location>
</feature>
<dbReference type="STRING" id="493475.GARC_4063"/>
<reference evidence="2 3" key="1">
    <citation type="journal article" date="2017" name="Antonie Van Leeuwenhoek">
        <title>Rhizobium rhizosphaerae sp. nov., a novel species isolated from rice rhizosphere.</title>
        <authorList>
            <person name="Zhao J.J."/>
            <person name="Zhang J."/>
            <person name="Zhang R.J."/>
            <person name="Zhang C.W."/>
            <person name="Yin H.Q."/>
            <person name="Zhang X.X."/>
        </authorList>
    </citation>
    <scope>NUCLEOTIDE SEQUENCE [LARGE SCALE GENOMIC DNA]</scope>
    <source>
        <strain evidence="2 3">BSs20135</strain>
    </source>
</reference>
<dbReference type="PANTHER" id="PTHR33993:SF5">
    <property type="entry name" value="GLYOXALASE"/>
    <property type="match status" value="1"/>
</dbReference>
<dbReference type="AlphaFoldDB" id="K6ZC48"/>
<proteinExistence type="predicted"/>
<sequence>MGYKSITSAIALYIISILAFGQTDTINLNDLQDINTKEKLMSRVTGIGGIFIKAKEPAKLQSWYKQHLGIDVQAWGGTSFRWVDSSGDPTPGTTAWMIGDGSNFAPSDSPFMVNYRVSDLSALMAALRAEGCDVLEKTEESEYGKFGWVMDPEGNKIELWEPPAGE</sequence>
<dbReference type="InterPro" id="IPR029068">
    <property type="entry name" value="Glyas_Bleomycin-R_OHBP_Dase"/>
</dbReference>
<dbReference type="InterPro" id="IPR041581">
    <property type="entry name" value="Glyoxalase_6"/>
</dbReference>
<dbReference type="CDD" id="cd06587">
    <property type="entry name" value="VOC"/>
    <property type="match status" value="1"/>
</dbReference>
<dbReference type="GO" id="GO:0016829">
    <property type="term" value="F:lyase activity"/>
    <property type="evidence" value="ECO:0007669"/>
    <property type="project" value="UniProtKB-KW"/>
</dbReference>
<keyword evidence="3" id="KW-1185">Reference proteome</keyword>
<keyword evidence="2" id="KW-0456">Lyase</keyword>
<organism evidence="2 3">
    <name type="scientific">Paraglaciecola arctica BSs20135</name>
    <dbReference type="NCBI Taxonomy" id="493475"/>
    <lineage>
        <taxon>Bacteria</taxon>
        <taxon>Pseudomonadati</taxon>
        <taxon>Pseudomonadota</taxon>
        <taxon>Gammaproteobacteria</taxon>
        <taxon>Alteromonadales</taxon>
        <taxon>Alteromonadaceae</taxon>
        <taxon>Paraglaciecola</taxon>
    </lineage>
</organism>
<evidence type="ECO:0000259" key="1">
    <source>
        <dbReference type="Pfam" id="PF18029"/>
    </source>
</evidence>
<gene>
    <name evidence="2" type="ORF">GARC_4063</name>
</gene>
<dbReference type="PANTHER" id="PTHR33993">
    <property type="entry name" value="GLYOXALASE-RELATED"/>
    <property type="match status" value="1"/>
</dbReference>
<comment type="caution">
    <text evidence="2">The sequence shown here is derived from an EMBL/GenBank/DDBJ whole genome shotgun (WGS) entry which is preliminary data.</text>
</comment>
<dbReference type="EMBL" id="BAEO01000058">
    <property type="protein sequence ID" value="GAC21010.1"/>
    <property type="molecule type" value="Genomic_DNA"/>
</dbReference>
<dbReference type="eggNOG" id="COG0346">
    <property type="taxonomic scope" value="Bacteria"/>
</dbReference>
<protein>
    <submittedName>
        <fullName evidence="2">Lactoylglutathione lyase</fullName>
    </submittedName>
</protein>
<name>K6ZC48_9ALTE</name>
<dbReference type="InterPro" id="IPR052164">
    <property type="entry name" value="Anthracycline_SecMetBiosynth"/>
</dbReference>
<dbReference type="SUPFAM" id="SSF54593">
    <property type="entry name" value="Glyoxalase/Bleomycin resistance protein/Dihydroxybiphenyl dioxygenase"/>
    <property type="match status" value="1"/>
</dbReference>